<dbReference type="EMBL" id="LAPV01000224">
    <property type="protein sequence ID" value="KKC31147.1"/>
    <property type="molecule type" value="Genomic_DNA"/>
</dbReference>
<dbReference type="Proteomes" id="UP000033519">
    <property type="component" value="Unassembled WGS sequence"/>
</dbReference>
<reference evidence="1 2" key="1">
    <citation type="submission" date="2015-03" db="EMBL/GenBank/DDBJ databases">
        <authorList>
            <person name="Lepp D."/>
            <person name="Hassan Y.I."/>
            <person name="Li X.-Z."/>
            <person name="Zhou T."/>
        </authorList>
    </citation>
    <scope>NUCLEOTIDE SEQUENCE [LARGE SCALE GENOMIC DNA]</scope>
    <source>
        <strain evidence="1 2">Cr7-05</strain>
    </source>
</reference>
<gene>
    <name evidence="1" type="ORF">WH91_21080</name>
</gene>
<comment type="caution">
    <text evidence="1">The sequence shown here is derived from an EMBL/GenBank/DDBJ whole genome shotgun (WGS) entry which is preliminary data.</text>
</comment>
<evidence type="ECO:0000313" key="2">
    <source>
        <dbReference type="Proteomes" id="UP000033519"/>
    </source>
</evidence>
<evidence type="ECO:0000313" key="1">
    <source>
        <dbReference type="EMBL" id="KKC31147.1"/>
    </source>
</evidence>
<organism evidence="1 2">
    <name type="scientific">Devosia psychrophila</name>
    <dbReference type="NCBI Taxonomy" id="728005"/>
    <lineage>
        <taxon>Bacteria</taxon>
        <taxon>Pseudomonadati</taxon>
        <taxon>Pseudomonadota</taxon>
        <taxon>Alphaproteobacteria</taxon>
        <taxon>Hyphomicrobiales</taxon>
        <taxon>Devosiaceae</taxon>
        <taxon>Devosia</taxon>
    </lineage>
</organism>
<proteinExistence type="predicted"/>
<evidence type="ECO:0008006" key="3">
    <source>
        <dbReference type="Google" id="ProtNLM"/>
    </source>
</evidence>
<name>A0ABR5DT09_9HYPH</name>
<accession>A0ABR5DT09</accession>
<keyword evidence="2" id="KW-1185">Reference proteome</keyword>
<protein>
    <recommendedName>
        <fullName evidence="3">CheB-type methylesterase domain-containing protein</fullName>
    </recommendedName>
</protein>
<sequence>MGLIENWRAREVTVRRGIASPGRLERLSPRNTQRHAMLIVLGPLMRGGGLGIVCADSGSEADLVVLGQQVAQHSHRAAGVVHMPRLAGAIAPARRGM</sequence>